<dbReference type="PANTHER" id="PTHR23284:SF0">
    <property type="entry name" value="PROLACTIN REGULATORY ELEMENT-BINDING PROTEIN"/>
    <property type="match status" value="1"/>
</dbReference>
<evidence type="ECO:0000256" key="3">
    <source>
        <dbReference type="ARBA" id="ARBA00022692"/>
    </source>
</evidence>
<organism evidence="12 13">
    <name type="scientific">Phialemonium thermophilum</name>
    <dbReference type="NCBI Taxonomy" id="223376"/>
    <lineage>
        <taxon>Eukaryota</taxon>
        <taxon>Fungi</taxon>
        <taxon>Dikarya</taxon>
        <taxon>Ascomycota</taxon>
        <taxon>Pezizomycotina</taxon>
        <taxon>Sordariomycetes</taxon>
        <taxon>Sordariomycetidae</taxon>
        <taxon>Cephalothecales</taxon>
        <taxon>Cephalothecaceae</taxon>
        <taxon>Phialemonium</taxon>
    </lineage>
</organism>
<evidence type="ECO:0000256" key="9">
    <source>
        <dbReference type="ARBA" id="ARBA00023136"/>
    </source>
</evidence>
<gene>
    <name evidence="12" type="ORF">VTK73DRAFT_639</name>
</gene>
<evidence type="ECO:0000256" key="11">
    <source>
        <dbReference type="SAM" id="MobiDB-lite"/>
    </source>
</evidence>
<keyword evidence="8 10" id="KW-1133">Transmembrane helix</keyword>
<protein>
    <recommendedName>
        <fullName evidence="10">Guanine nucleotide-exchange factor SEC12</fullName>
    </recommendedName>
</protein>
<keyword evidence="5 10" id="KW-0256">Endoplasmic reticulum</keyword>
<reference evidence="12 13" key="1">
    <citation type="journal article" date="2024" name="Commun. Biol.">
        <title>Comparative genomic analysis of thermophilic fungi reveals convergent evolutionary adaptations and gene losses.</title>
        <authorList>
            <person name="Steindorff A.S."/>
            <person name="Aguilar-Pontes M.V."/>
            <person name="Robinson A.J."/>
            <person name="Andreopoulos B."/>
            <person name="LaButti K."/>
            <person name="Kuo A."/>
            <person name="Mondo S."/>
            <person name="Riley R."/>
            <person name="Otillar R."/>
            <person name="Haridas S."/>
            <person name="Lipzen A."/>
            <person name="Grimwood J."/>
            <person name="Schmutz J."/>
            <person name="Clum A."/>
            <person name="Reid I.D."/>
            <person name="Moisan M.C."/>
            <person name="Butler G."/>
            <person name="Nguyen T.T.M."/>
            <person name="Dewar K."/>
            <person name="Conant G."/>
            <person name="Drula E."/>
            <person name="Henrissat B."/>
            <person name="Hansel C."/>
            <person name="Singer S."/>
            <person name="Hutchinson M.I."/>
            <person name="de Vries R.P."/>
            <person name="Natvig D.O."/>
            <person name="Powell A.J."/>
            <person name="Tsang A."/>
            <person name="Grigoriev I.V."/>
        </authorList>
    </citation>
    <scope>NUCLEOTIDE SEQUENCE [LARGE SCALE GENOMIC DNA]</scope>
    <source>
        <strain evidence="12 13">ATCC 24622</strain>
    </source>
</reference>
<feature type="transmembrane region" description="Helical" evidence="10">
    <location>
        <begin position="453"/>
        <end position="475"/>
    </location>
</feature>
<keyword evidence="7 10" id="KW-0653">Protein transport</keyword>
<comment type="caution">
    <text evidence="12">The sequence shown here is derived from an EMBL/GenBank/DDBJ whole genome shotgun (WGS) entry which is preliminary data.</text>
</comment>
<comment type="function">
    <text evidence="10">Guanine nucleotide-exchange factor (GEF) required for the formation or budding of transport vesicles from the ER.</text>
</comment>
<evidence type="ECO:0000256" key="5">
    <source>
        <dbReference type="ARBA" id="ARBA00022824"/>
    </source>
</evidence>
<evidence type="ECO:0000256" key="7">
    <source>
        <dbReference type="ARBA" id="ARBA00022927"/>
    </source>
</evidence>
<keyword evidence="9 10" id="KW-0472">Membrane</keyword>
<sequence length="549" mass="59048">MTSISSATISLSCPLWACDFDPEDPSILVVGGGGGSSNTGLGNKLSILELVNQTEISKIGEFELKKNEDNISTLAVGPHKAQKLSIYAGANSTPEDLKKGTNQHFRVFSADLSQRPVVVSEVSRAALFQHQQNDVDTYQRLLRLSQPQTPGEKRASTRLGAVATGFGKQSQIALFTAPSNPGAPVRQPRARIEVTKEAVDLDVVQTGPDDFQLAYCDRSDLFTVSISPNKVSERQHRYSTEQGTGPAGARSIFKNLRYLTSESVLAIANRADRKGSVLLAFRVPPPSAADQDARVSIRKTLPSGVVATGMAIRVLSPASSWTGPQRDTQFIIAISSNDNSILIYTLDMKSSSSSSGALADLRLCRSIKAVHSTMITALSFSTVQTNHEEGTPDSSSAPTPHVKLASVSMGQQVVVHSIPLRRLDYKPTSASVASVVRYTVALKPGGDSHRPRLWVFILLTAALIPLFSALIGPLTTNADNEPGFRVHLLRFDFLRGKSERGWLDDRPVDSVFVDSTLGATADATSIHNSHATATHEEPEHFPLGTDSGE</sequence>
<keyword evidence="2 10" id="KW-0853">WD repeat</keyword>
<evidence type="ECO:0000256" key="6">
    <source>
        <dbReference type="ARBA" id="ARBA00022892"/>
    </source>
</evidence>
<dbReference type="InterPro" id="IPR045260">
    <property type="entry name" value="Sec12-like"/>
</dbReference>
<evidence type="ECO:0000256" key="2">
    <source>
        <dbReference type="ARBA" id="ARBA00022574"/>
    </source>
</evidence>
<comment type="similarity">
    <text evidence="10">Belongs to the WD repeat SEC12 family.</text>
</comment>
<dbReference type="PANTHER" id="PTHR23284">
    <property type="entry name" value="PROLACTIN REGULATORY ELEMENT BINDING PROTEIN"/>
    <property type="match status" value="1"/>
</dbReference>
<evidence type="ECO:0000256" key="1">
    <source>
        <dbReference type="ARBA" id="ARBA00022448"/>
    </source>
</evidence>
<feature type="region of interest" description="Disordered" evidence="11">
    <location>
        <begin position="529"/>
        <end position="549"/>
    </location>
</feature>
<keyword evidence="13" id="KW-1185">Reference proteome</keyword>
<keyword evidence="3 10" id="KW-0812">Transmembrane</keyword>
<name>A0ABR3XED3_9PEZI</name>
<evidence type="ECO:0000313" key="12">
    <source>
        <dbReference type="EMBL" id="KAL1873988.1"/>
    </source>
</evidence>
<evidence type="ECO:0000256" key="4">
    <source>
        <dbReference type="ARBA" id="ARBA00022737"/>
    </source>
</evidence>
<evidence type="ECO:0000256" key="8">
    <source>
        <dbReference type="ARBA" id="ARBA00022989"/>
    </source>
</evidence>
<keyword evidence="4 10" id="KW-0677">Repeat</keyword>
<evidence type="ECO:0000256" key="10">
    <source>
        <dbReference type="RuleBase" id="RU369019"/>
    </source>
</evidence>
<accession>A0ABR3XED3</accession>
<dbReference type="Proteomes" id="UP001586593">
    <property type="component" value="Unassembled WGS sequence"/>
</dbReference>
<evidence type="ECO:0000313" key="13">
    <source>
        <dbReference type="Proteomes" id="UP001586593"/>
    </source>
</evidence>
<proteinExistence type="inferred from homology"/>
<dbReference type="EMBL" id="JAZHXJ010000113">
    <property type="protein sequence ID" value="KAL1873988.1"/>
    <property type="molecule type" value="Genomic_DNA"/>
</dbReference>
<keyword evidence="6" id="KW-0931">ER-Golgi transport</keyword>
<dbReference type="Gene3D" id="2.130.10.10">
    <property type="entry name" value="YVTN repeat-like/Quinoprotein amine dehydrogenase"/>
    <property type="match status" value="1"/>
</dbReference>
<keyword evidence="1 10" id="KW-0813">Transport</keyword>
<dbReference type="InterPro" id="IPR015943">
    <property type="entry name" value="WD40/YVTN_repeat-like_dom_sf"/>
</dbReference>
<comment type="subcellular location">
    <subcellularLocation>
        <location evidence="10">Endoplasmic reticulum membrane</location>
        <topology evidence="10">Single-pass type II membrane protein</topology>
    </subcellularLocation>
    <subcellularLocation>
        <location evidence="10">Golgi apparatus membrane</location>
        <topology evidence="10">Single-pass type II membrane protein</topology>
    </subcellularLocation>
</comment>